<evidence type="ECO:0000313" key="1">
    <source>
        <dbReference type="EMBL" id="KGR88427.1"/>
    </source>
</evidence>
<dbReference type="Proteomes" id="UP000030595">
    <property type="component" value="Unassembled WGS sequence"/>
</dbReference>
<gene>
    <name evidence="1" type="ORF">CD30_18315</name>
</gene>
<accession>A0A0A3JN34</accession>
<dbReference type="InterPro" id="IPR007358">
    <property type="entry name" value="Nucleoid_associated_NdpA"/>
</dbReference>
<name>A0A0A3JN34_9BACL</name>
<evidence type="ECO:0000313" key="2">
    <source>
        <dbReference type="Proteomes" id="UP000030595"/>
    </source>
</evidence>
<dbReference type="EMBL" id="JPVQ01000062">
    <property type="protein sequence ID" value="KGR88427.1"/>
    <property type="molecule type" value="Genomic_DNA"/>
</dbReference>
<comment type="caution">
    <text evidence="1">The sequence shown here is derived from an EMBL/GenBank/DDBJ whole genome shotgun (WGS) entry which is preliminary data.</text>
</comment>
<proteinExistence type="predicted"/>
<sequence>MLDVSESKLTQYIVHFVGDGLVLGEESYQQPEMMLEAAFTQLAFNKIDIEEQFEFFHETDINLNEMYTYITGIFKQTDSFIEQSKNIATHLHSASGHPNIKNGELFIGLFENCLWNMEAKKVLAIVKMEDKEIFLDVKNDQNKMSVNGIDGINVRKLNNLAVIVDMGADASPAVFIKTKKKEDVVYWQERFLKIKVVDEHFHKTNLALTECKKYILKEESYTNTEKLGLLNKTLDYFRNEEEFQVNDYIDKVFDHVESTQKDVIINSVKPYETAISEIAIAKAEKTFKRKIKLDTNIEIQVNVQNIEQVNELIEIGFDEKTNRNYYKIYFHEEV</sequence>
<protein>
    <recommendedName>
        <fullName evidence="3">Nucleoid-associated protein</fullName>
    </recommendedName>
</protein>
<dbReference type="RefSeq" id="WP_036179964.1">
    <property type="nucleotide sequence ID" value="NZ_AVCZ01000062.1"/>
</dbReference>
<reference evidence="1 2" key="1">
    <citation type="submission" date="2014-02" db="EMBL/GenBank/DDBJ databases">
        <title>Draft genome sequence of Lysinibacillus massiliensis CCUG 49529.</title>
        <authorList>
            <person name="Zhang F."/>
            <person name="Wang G."/>
            <person name="Zhang L."/>
        </authorList>
    </citation>
    <scope>NUCLEOTIDE SEQUENCE [LARGE SCALE GENOMIC DNA]</scope>
    <source>
        <strain evidence="1 2">CCUG 49529</strain>
    </source>
</reference>
<evidence type="ECO:0008006" key="3">
    <source>
        <dbReference type="Google" id="ProtNLM"/>
    </source>
</evidence>
<organism evidence="1 2">
    <name type="scientific">Ureibacillus massiliensis 4400831 = CIP 108448 = CCUG 49529</name>
    <dbReference type="NCBI Taxonomy" id="1211035"/>
    <lineage>
        <taxon>Bacteria</taxon>
        <taxon>Bacillati</taxon>
        <taxon>Bacillota</taxon>
        <taxon>Bacilli</taxon>
        <taxon>Bacillales</taxon>
        <taxon>Caryophanaceae</taxon>
        <taxon>Ureibacillus</taxon>
    </lineage>
</organism>
<keyword evidence="2" id="KW-1185">Reference proteome</keyword>
<dbReference type="eggNOG" id="COG3081">
    <property type="taxonomic scope" value="Bacteria"/>
</dbReference>
<dbReference type="OrthoDB" id="9153118at2"/>
<dbReference type="Pfam" id="PF04245">
    <property type="entry name" value="NA37"/>
    <property type="match status" value="1"/>
</dbReference>
<dbReference type="AlphaFoldDB" id="A0A0A3JN34"/>